<reference evidence="1 2" key="1">
    <citation type="journal article" date="2021" name="Hortic Res">
        <title>High-quality reference genome and annotation aids understanding of berry development for evergreen blueberry (Vaccinium darrowii).</title>
        <authorList>
            <person name="Yu J."/>
            <person name="Hulse-Kemp A.M."/>
            <person name="Babiker E."/>
            <person name="Staton M."/>
        </authorList>
    </citation>
    <scope>NUCLEOTIDE SEQUENCE [LARGE SCALE GENOMIC DNA]</scope>
    <source>
        <strain evidence="2">cv. NJ 8807/NJ 8810</strain>
        <tissue evidence="1">Young leaf</tissue>
    </source>
</reference>
<comment type="caution">
    <text evidence="1">The sequence shown here is derived from an EMBL/GenBank/DDBJ whole genome shotgun (WGS) entry which is preliminary data.</text>
</comment>
<name>A0ACB7XU24_9ERIC</name>
<organism evidence="1 2">
    <name type="scientific">Vaccinium darrowii</name>
    <dbReference type="NCBI Taxonomy" id="229202"/>
    <lineage>
        <taxon>Eukaryota</taxon>
        <taxon>Viridiplantae</taxon>
        <taxon>Streptophyta</taxon>
        <taxon>Embryophyta</taxon>
        <taxon>Tracheophyta</taxon>
        <taxon>Spermatophyta</taxon>
        <taxon>Magnoliopsida</taxon>
        <taxon>eudicotyledons</taxon>
        <taxon>Gunneridae</taxon>
        <taxon>Pentapetalae</taxon>
        <taxon>asterids</taxon>
        <taxon>Ericales</taxon>
        <taxon>Ericaceae</taxon>
        <taxon>Vaccinioideae</taxon>
        <taxon>Vaccinieae</taxon>
        <taxon>Vaccinium</taxon>
    </lineage>
</organism>
<evidence type="ECO:0000313" key="1">
    <source>
        <dbReference type="EMBL" id="KAH7844558.1"/>
    </source>
</evidence>
<keyword evidence="2" id="KW-1185">Reference proteome</keyword>
<dbReference type="Proteomes" id="UP000828048">
    <property type="component" value="Chromosome 1"/>
</dbReference>
<proteinExistence type="predicted"/>
<accession>A0ACB7XU24</accession>
<sequence length="188" mass="19986">MDTQNGNNYVKEVGKPKARFSELGFRFLAFSLTLVAAILVGVDKQTKIVAIPVVSTLPPLNVPVTAKFHYFSAFVYFVVVNAIACAYAIISLVLTLATRGGSKGGLALMITTLDLVMVALLSSGSGATGAIGLMGMHGNSHVQWKKVCNVFGKFCHQVLAGLVLSVLGSVAFLLLVVISARNFQKKHM</sequence>
<protein>
    <submittedName>
        <fullName evidence="1">Uncharacterized protein</fullName>
    </submittedName>
</protein>
<dbReference type="EMBL" id="CM037151">
    <property type="protein sequence ID" value="KAH7844558.1"/>
    <property type="molecule type" value="Genomic_DNA"/>
</dbReference>
<gene>
    <name evidence="1" type="ORF">Vadar_029326</name>
</gene>
<evidence type="ECO:0000313" key="2">
    <source>
        <dbReference type="Proteomes" id="UP000828048"/>
    </source>
</evidence>